<name>A0A840XVB2_9PROT</name>
<gene>
    <name evidence="1" type="ORF">FHS88_002714</name>
</gene>
<dbReference type="EMBL" id="JACIJE010000007">
    <property type="protein sequence ID" value="MBB5690579.1"/>
    <property type="molecule type" value="Genomic_DNA"/>
</dbReference>
<accession>A0A840XVB2</accession>
<organism evidence="1 2">
    <name type="scientific">Neoroseomonas alkaliterrae</name>
    <dbReference type="NCBI Taxonomy" id="1452450"/>
    <lineage>
        <taxon>Bacteria</taxon>
        <taxon>Pseudomonadati</taxon>
        <taxon>Pseudomonadota</taxon>
        <taxon>Alphaproteobacteria</taxon>
        <taxon>Acetobacterales</taxon>
        <taxon>Acetobacteraceae</taxon>
        <taxon>Neoroseomonas</taxon>
    </lineage>
</organism>
<dbReference type="RefSeq" id="WP_184485507.1">
    <property type="nucleotide sequence ID" value="NZ_JAAEDJ010000032.1"/>
</dbReference>
<protein>
    <submittedName>
        <fullName evidence="1">Uncharacterized protein</fullName>
    </submittedName>
</protein>
<evidence type="ECO:0000313" key="2">
    <source>
        <dbReference type="Proteomes" id="UP000562254"/>
    </source>
</evidence>
<keyword evidence="2" id="KW-1185">Reference proteome</keyword>
<dbReference type="AlphaFoldDB" id="A0A840XVB2"/>
<sequence>MTEVKVELPDELAAEIARRAAALGTTPEEWVSAVVQDLAADLPEDTGEGPDDFIAR</sequence>
<dbReference type="Proteomes" id="UP000562254">
    <property type="component" value="Unassembled WGS sequence"/>
</dbReference>
<reference evidence="1 2" key="1">
    <citation type="submission" date="2020-08" db="EMBL/GenBank/DDBJ databases">
        <title>Genomic Encyclopedia of Type Strains, Phase IV (KMG-IV): sequencing the most valuable type-strain genomes for metagenomic binning, comparative biology and taxonomic classification.</title>
        <authorList>
            <person name="Goeker M."/>
        </authorList>
    </citation>
    <scope>NUCLEOTIDE SEQUENCE [LARGE SCALE GENOMIC DNA]</scope>
    <source>
        <strain evidence="1 2">DSM 25895</strain>
    </source>
</reference>
<proteinExistence type="predicted"/>
<comment type="caution">
    <text evidence="1">The sequence shown here is derived from an EMBL/GenBank/DDBJ whole genome shotgun (WGS) entry which is preliminary data.</text>
</comment>
<evidence type="ECO:0000313" key="1">
    <source>
        <dbReference type="EMBL" id="MBB5690579.1"/>
    </source>
</evidence>